<evidence type="ECO:0000256" key="5">
    <source>
        <dbReference type="ARBA" id="ARBA00022989"/>
    </source>
</evidence>
<evidence type="ECO:0000256" key="7">
    <source>
        <dbReference type="ARBA" id="ARBA00023316"/>
    </source>
</evidence>
<dbReference type="EMBL" id="RXIC02000022">
    <property type="protein sequence ID" value="KAB1215089.1"/>
    <property type="molecule type" value="Genomic_DNA"/>
</dbReference>
<dbReference type="GO" id="GO:0012505">
    <property type="term" value="C:endomembrane system"/>
    <property type="evidence" value="ECO:0007669"/>
    <property type="project" value="UniProtKB-SubCell"/>
</dbReference>
<dbReference type="GO" id="GO:0016760">
    <property type="term" value="F:cellulose synthase (UDP-forming) activity"/>
    <property type="evidence" value="ECO:0007669"/>
    <property type="project" value="InterPro"/>
</dbReference>
<dbReference type="OrthoDB" id="1697569at2759"/>
<accession>A0A6A1VQ99</accession>
<dbReference type="Pfam" id="PF03552">
    <property type="entry name" value="Cellulose_synt"/>
    <property type="match status" value="1"/>
</dbReference>
<dbReference type="GO" id="GO:0071555">
    <property type="term" value="P:cell wall organization"/>
    <property type="evidence" value="ECO:0007669"/>
    <property type="project" value="UniProtKB-KW"/>
</dbReference>
<evidence type="ECO:0000256" key="6">
    <source>
        <dbReference type="ARBA" id="ARBA00023136"/>
    </source>
</evidence>
<evidence type="ECO:0000256" key="1">
    <source>
        <dbReference type="ARBA" id="ARBA00004308"/>
    </source>
</evidence>
<dbReference type="GO" id="GO:0030244">
    <property type="term" value="P:cellulose biosynthetic process"/>
    <property type="evidence" value="ECO:0007669"/>
    <property type="project" value="InterPro"/>
</dbReference>
<keyword evidence="6" id="KW-0472">Membrane</keyword>
<gene>
    <name evidence="8" type="ORF">CJ030_MR4G018527</name>
</gene>
<sequence>MGLLYGCPVEDVITGLSIQCRGWKSVYFNPSRKPFLGLVPTSLSEALVQHKRWSEGDLQILFSKYSPAWYAYGKISLGLQMGYCA</sequence>
<protein>
    <submittedName>
        <fullName evidence="8">Cellulose synthase-like protein E1</fullName>
    </submittedName>
</protein>
<proteinExistence type="predicted"/>
<keyword evidence="3" id="KW-0808">Transferase</keyword>
<dbReference type="PANTHER" id="PTHR13301">
    <property type="entry name" value="X-BOX TRANSCRIPTION FACTOR-RELATED"/>
    <property type="match status" value="1"/>
</dbReference>
<keyword evidence="2" id="KW-0328">Glycosyltransferase</keyword>
<keyword evidence="7" id="KW-0961">Cell wall biogenesis/degradation</keyword>
<dbReference type="AlphaFoldDB" id="A0A6A1VQ99"/>
<comment type="caution">
    <text evidence="8">The sequence shown here is derived from an EMBL/GenBank/DDBJ whole genome shotgun (WGS) entry which is preliminary data.</text>
</comment>
<evidence type="ECO:0000313" key="9">
    <source>
        <dbReference type="Proteomes" id="UP000516437"/>
    </source>
</evidence>
<reference evidence="8 9" key="1">
    <citation type="journal article" date="2019" name="Plant Biotechnol. J.">
        <title>The red bayberry genome and genetic basis of sex determination.</title>
        <authorList>
            <person name="Jia H.M."/>
            <person name="Jia H.J."/>
            <person name="Cai Q.L."/>
            <person name="Wang Y."/>
            <person name="Zhao H.B."/>
            <person name="Yang W.F."/>
            <person name="Wang G.Y."/>
            <person name="Li Y.H."/>
            <person name="Zhan D.L."/>
            <person name="Shen Y.T."/>
            <person name="Niu Q.F."/>
            <person name="Chang L."/>
            <person name="Qiu J."/>
            <person name="Zhao L."/>
            <person name="Xie H.B."/>
            <person name="Fu W.Y."/>
            <person name="Jin J."/>
            <person name="Li X.W."/>
            <person name="Jiao Y."/>
            <person name="Zhou C.C."/>
            <person name="Tu T."/>
            <person name="Chai C.Y."/>
            <person name="Gao J.L."/>
            <person name="Fan L.J."/>
            <person name="van de Weg E."/>
            <person name="Wang J.Y."/>
            <person name="Gao Z.S."/>
        </authorList>
    </citation>
    <scope>NUCLEOTIDE SEQUENCE [LARGE SCALE GENOMIC DNA]</scope>
    <source>
        <tissue evidence="8">Leaves</tissue>
    </source>
</reference>
<comment type="subcellular location">
    <subcellularLocation>
        <location evidence="1">Endomembrane system</location>
    </subcellularLocation>
</comment>
<keyword evidence="5" id="KW-1133">Transmembrane helix</keyword>
<keyword evidence="4" id="KW-0812">Transmembrane</keyword>
<evidence type="ECO:0000256" key="2">
    <source>
        <dbReference type="ARBA" id="ARBA00022676"/>
    </source>
</evidence>
<dbReference type="GO" id="GO:0016020">
    <property type="term" value="C:membrane"/>
    <property type="evidence" value="ECO:0007669"/>
    <property type="project" value="InterPro"/>
</dbReference>
<evidence type="ECO:0000313" key="8">
    <source>
        <dbReference type="EMBL" id="KAB1215089.1"/>
    </source>
</evidence>
<dbReference type="InterPro" id="IPR005150">
    <property type="entry name" value="Cellulose_synth"/>
</dbReference>
<name>A0A6A1VQ99_9ROSI</name>
<evidence type="ECO:0000256" key="4">
    <source>
        <dbReference type="ARBA" id="ARBA00022692"/>
    </source>
</evidence>
<keyword evidence="9" id="KW-1185">Reference proteome</keyword>
<dbReference type="Proteomes" id="UP000516437">
    <property type="component" value="Chromosome 4"/>
</dbReference>
<organism evidence="8 9">
    <name type="scientific">Morella rubra</name>
    <name type="common">Chinese bayberry</name>
    <dbReference type="NCBI Taxonomy" id="262757"/>
    <lineage>
        <taxon>Eukaryota</taxon>
        <taxon>Viridiplantae</taxon>
        <taxon>Streptophyta</taxon>
        <taxon>Embryophyta</taxon>
        <taxon>Tracheophyta</taxon>
        <taxon>Spermatophyta</taxon>
        <taxon>Magnoliopsida</taxon>
        <taxon>eudicotyledons</taxon>
        <taxon>Gunneridae</taxon>
        <taxon>Pentapetalae</taxon>
        <taxon>rosids</taxon>
        <taxon>fabids</taxon>
        <taxon>Fagales</taxon>
        <taxon>Myricaceae</taxon>
        <taxon>Morella</taxon>
    </lineage>
</organism>
<evidence type="ECO:0000256" key="3">
    <source>
        <dbReference type="ARBA" id="ARBA00022679"/>
    </source>
</evidence>